<keyword evidence="15" id="KW-1185">Reference proteome</keyword>
<keyword evidence="2 10" id="KW-0479">Metal-binding</keyword>
<dbReference type="NCBIfam" id="TIGR02349">
    <property type="entry name" value="DnaJ_bact"/>
    <property type="match status" value="1"/>
</dbReference>
<dbReference type="Gene3D" id="2.60.260.20">
    <property type="entry name" value="Urease metallochaperone UreE, N-terminal domain"/>
    <property type="match status" value="2"/>
</dbReference>
<evidence type="ECO:0000256" key="9">
    <source>
        <dbReference type="ARBA" id="ARBA00067609"/>
    </source>
</evidence>
<dbReference type="SUPFAM" id="SSF49493">
    <property type="entry name" value="HSP40/DnaJ peptide-binding domain"/>
    <property type="match status" value="2"/>
</dbReference>
<organism evidence="14 15">
    <name type="scientific">Richelia intracellularis HH01</name>
    <dbReference type="NCBI Taxonomy" id="1165094"/>
    <lineage>
        <taxon>Bacteria</taxon>
        <taxon>Bacillati</taxon>
        <taxon>Cyanobacteriota</taxon>
        <taxon>Cyanophyceae</taxon>
        <taxon>Nostocales</taxon>
        <taxon>Nostocaceae</taxon>
        <taxon>Richelia</taxon>
    </lineage>
</organism>
<comment type="cofactor">
    <cofactor evidence="10">
        <name>Zn(2+)</name>
        <dbReference type="ChEBI" id="CHEBI:29105"/>
    </cofactor>
    <text evidence="10">Binds 2 Zn(2+) ions per monomer.</text>
</comment>
<dbReference type="Proteomes" id="UP000053051">
    <property type="component" value="Unassembled WGS sequence"/>
</dbReference>
<proteinExistence type="inferred from homology"/>
<dbReference type="InterPro" id="IPR001305">
    <property type="entry name" value="HSP_DnaJ_Cys-rich_dom"/>
</dbReference>
<dbReference type="PROSITE" id="PS50076">
    <property type="entry name" value="DNAJ_2"/>
    <property type="match status" value="1"/>
</dbReference>
<evidence type="ECO:0000256" key="5">
    <source>
        <dbReference type="ARBA" id="ARBA00022833"/>
    </source>
</evidence>
<dbReference type="SUPFAM" id="SSF57938">
    <property type="entry name" value="DnaJ/Hsp40 cysteine-rich domain"/>
    <property type="match status" value="1"/>
</dbReference>
<feature type="domain" description="CR-type" evidence="13">
    <location>
        <begin position="145"/>
        <end position="227"/>
    </location>
</feature>
<dbReference type="GO" id="GO:0006260">
    <property type="term" value="P:DNA replication"/>
    <property type="evidence" value="ECO:0007669"/>
    <property type="project" value="UniProtKB-KW"/>
</dbReference>
<evidence type="ECO:0000256" key="10">
    <source>
        <dbReference type="HAMAP-Rule" id="MF_01152"/>
    </source>
</evidence>
<dbReference type="Gene3D" id="2.10.230.10">
    <property type="entry name" value="Heat shock protein DnaJ, cysteine-rich domain"/>
    <property type="match status" value="1"/>
</dbReference>
<feature type="repeat" description="CXXCXGXG motif" evidence="10">
    <location>
        <begin position="158"/>
        <end position="165"/>
    </location>
</feature>
<evidence type="ECO:0000256" key="4">
    <source>
        <dbReference type="ARBA" id="ARBA00022771"/>
    </source>
</evidence>
<feature type="repeat" description="CXXCXGXG motif" evidence="10">
    <location>
        <begin position="175"/>
        <end position="182"/>
    </location>
</feature>
<dbReference type="InterPro" id="IPR036410">
    <property type="entry name" value="HSP_DnaJ_Cys-rich_dom_sf"/>
</dbReference>
<dbReference type="STRING" id="1165094.RINTHH_14330"/>
<evidence type="ECO:0000259" key="13">
    <source>
        <dbReference type="PROSITE" id="PS51188"/>
    </source>
</evidence>
<evidence type="ECO:0000313" key="14">
    <source>
        <dbReference type="EMBL" id="CCH67588.1"/>
    </source>
</evidence>
<feature type="binding site" evidence="10">
    <location>
        <position position="218"/>
    </location>
    <ligand>
        <name>Zn(2+)</name>
        <dbReference type="ChEBI" id="CHEBI:29105"/>
        <label>1</label>
    </ligand>
</feature>
<gene>
    <name evidence="10" type="primary">dnaJ</name>
    <name evidence="14" type="ORF">RINTHH_14330</name>
</gene>
<dbReference type="FunFam" id="2.10.230.10:FF:000002">
    <property type="entry name" value="Molecular chaperone DnaJ"/>
    <property type="match status" value="1"/>
</dbReference>
<dbReference type="PRINTS" id="PR00625">
    <property type="entry name" value="JDOMAIN"/>
</dbReference>
<feature type="repeat" description="CXXCXGXG motif" evidence="10">
    <location>
        <begin position="215"/>
        <end position="222"/>
    </location>
</feature>
<dbReference type="EMBL" id="CAIY01000049">
    <property type="protein sequence ID" value="CCH67588.1"/>
    <property type="molecule type" value="Genomic_DNA"/>
</dbReference>
<dbReference type="GO" id="GO:0042026">
    <property type="term" value="P:protein refolding"/>
    <property type="evidence" value="ECO:0007669"/>
    <property type="project" value="TreeGrafter"/>
</dbReference>
<keyword evidence="7 10" id="KW-0143">Chaperone</keyword>
<dbReference type="PANTHER" id="PTHR43096">
    <property type="entry name" value="DNAJ HOMOLOG 1, MITOCHONDRIAL-RELATED"/>
    <property type="match status" value="1"/>
</dbReference>
<dbReference type="Gene3D" id="1.10.287.110">
    <property type="entry name" value="DnaJ domain"/>
    <property type="match status" value="1"/>
</dbReference>
<dbReference type="GO" id="GO:0051082">
    <property type="term" value="F:unfolded protein binding"/>
    <property type="evidence" value="ECO:0007669"/>
    <property type="project" value="UniProtKB-UniRule"/>
</dbReference>
<keyword evidence="5 10" id="KW-0862">Zinc</keyword>
<dbReference type="InterPro" id="IPR008971">
    <property type="entry name" value="HSP40/DnaJ_pept-bd"/>
</dbReference>
<evidence type="ECO:0000256" key="8">
    <source>
        <dbReference type="ARBA" id="ARBA00061004"/>
    </source>
</evidence>
<evidence type="ECO:0000256" key="1">
    <source>
        <dbReference type="ARBA" id="ARBA00022705"/>
    </source>
</evidence>
<dbReference type="InterPro" id="IPR002939">
    <property type="entry name" value="DnaJ_C"/>
</dbReference>
<dbReference type="CDD" id="cd06257">
    <property type="entry name" value="DnaJ"/>
    <property type="match status" value="1"/>
</dbReference>
<comment type="similarity">
    <text evidence="8 10">Belongs to the DnaJ family.</text>
</comment>
<evidence type="ECO:0000256" key="6">
    <source>
        <dbReference type="ARBA" id="ARBA00023016"/>
    </source>
</evidence>
<dbReference type="InterPro" id="IPR001623">
    <property type="entry name" value="DnaJ_domain"/>
</dbReference>
<protein>
    <recommendedName>
        <fullName evidence="9 10">Chaperone protein DnaJ</fullName>
    </recommendedName>
</protein>
<feature type="binding site" evidence="10">
    <location>
        <position position="158"/>
    </location>
    <ligand>
        <name>Zn(2+)</name>
        <dbReference type="ChEBI" id="CHEBI:29105"/>
        <label>1</label>
    </ligand>
</feature>
<feature type="binding site" evidence="10">
    <location>
        <position position="204"/>
    </location>
    <ligand>
        <name>Zn(2+)</name>
        <dbReference type="ChEBI" id="CHEBI:29105"/>
        <label>2</label>
    </ligand>
</feature>
<dbReference type="PROSITE" id="PS51188">
    <property type="entry name" value="ZF_CR"/>
    <property type="match status" value="1"/>
</dbReference>
<dbReference type="GO" id="GO:0009408">
    <property type="term" value="P:response to heat"/>
    <property type="evidence" value="ECO:0007669"/>
    <property type="project" value="InterPro"/>
</dbReference>
<evidence type="ECO:0000259" key="12">
    <source>
        <dbReference type="PROSITE" id="PS50076"/>
    </source>
</evidence>
<dbReference type="GO" id="GO:0005524">
    <property type="term" value="F:ATP binding"/>
    <property type="evidence" value="ECO:0007669"/>
    <property type="project" value="InterPro"/>
</dbReference>
<dbReference type="Pfam" id="PF00226">
    <property type="entry name" value="DnaJ"/>
    <property type="match status" value="1"/>
</dbReference>
<feature type="repeat" description="CXXCXGXG motif" evidence="10">
    <location>
        <begin position="201"/>
        <end position="208"/>
    </location>
</feature>
<dbReference type="HAMAP" id="MF_01152">
    <property type="entry name" value="DnaJ"/>
    <property type="match status" value="1"/>
</dbReference>
<evidence type="ECO:0000256" key="11">
    <source>
        <dbReference type="PROSITE-ProRule" id="PRU00546"/>
    </source>
</evidence>
<dbReference type="NCBIfam" id="NF010886">
    <property type="entry name" value="PRK14293.1"/>
    <property type="match status" value="1"/>
</dbReference>
<comment type="domain">
    <text evidence="10">The J domain is necessary and sufficient to stimulate DnaK ATPase activity. Zinc center 1 plays an important role in the autonomous, DnaK-independent chaperone activity of DnaJ. Zinc center 2 is essential for interaction with DnaK and for DnaJ activity.</text>
</comment>
<evidence type="ECO:0000256" key="7">
    <source>
        <dbReference type="ARBA" id="ARBA00023186"/>
    </source>
</evidence>
<dbReference type="CDD" id="cd10747">
    <property type="entry name" value="DnaJ_C"/>
    <property type="match status" value="1"/>
</dbReference>
<reference evidence="15" key="2">
    <citation type="submission" date="2016-01" db="EMBL/GenBank/DDBJ databases">
        <title>Diatom-associated endosymboitic cyanobacterium lacks core nitrogen metabolism enzymes.</title>
        <authorList>
            <person name="Hilton J.A."/>
            <person name="Foster R.A."/>
            <person name="Tripp H.J."/>
            <person name="Carter B.J."/>
            <person name="Zehr J.P."/>
            <person name="Villareal T.A."/>
        </authorList>
    </citation>
    <scope>NUCLEOTIDE SEQUENCE [LARGE SCALE GENOMIC DNA]</scope>
    <source>
        <strain evidence="15">HH01</strain>
    </source>
</reference>
<dbReference type="PANTHER" id="PTHR43096:SF10">
    <property type="entry name" value="CHAPERONE PROTEIN DNAJ A6, CHLOROPLASTIC"/>
    <property type="match status" value="1"/>
</dbReference>
<dbReference type="SMART" id="SM00271">
    <property type="entry name" value="DnaJ"/>
    <property type="match status" value="1"/>
</dbReference>
<dbReference type="FunFam" id="2.60.260.20:FF:000005">
    <property type="entry name" value="Chaperone protein dnaJ 1, mitochondrial"/>
    <property type="match status" value="1"/>
</dbReference>
<name>M1X0M5_9NOST</name>
<comment type="subcellular location">
    <subcellularLocation>
        <location evidence="10">Cytoplasm</location>
    </subcellularLocation>
</comment>
<feature type="domain" description="J" evidence="12">
    <location>
        <begin position="13"/>
        <end position="77"/>
    </location>
</feature>
<dbReference type="SUPFAM" id="SSF46565">
    <property type="entry name" value="Chaperone J-domain"/>
    <property type="match status" value="1"/>
</dbReference>
<dbReference type="CDD" id="cd10719">
    <property type="entry name" value="DnaJ_zf"/>
    <property type="match status" value="1"/>
</dbReference>
<dbReference type="InterPro" id="IPR036869">
    <property type="entry name" value="J_dom_sf"/>
</dbReference>
<dbReference type="InterPro" id="IPR012724">
    <property type="entry name" value="DnaJ"/>
</dbReference>
<feature type="binding site" evidence="10">
    <location>
        <position position="175"/>
    </location>
    <ligand>
        <name>Zn(2+)</name>
        <dbReference type="ChEBI" id="CHEBI:29105"/>
        <label>2</label>
    </ligand>
</feature>
<feature type="binding site" evidence="10">
    <location>
        <position position="178"/>
    </location>
    <ligand>
        <name>Zn(2+)</name>
        <dbReference type="ChEBI" id="CHEBI:29105"/>
        <label>2</label>
    </ligand>
</feature>
<keyword evidence="3 10" id="KW-0677">Repeat</keyword>
<dbReference type="AlphaFoldDB" id="M1X0M5"/>
<keyword evidence="6 10" id="KW-0346">Stress response</keyword>
<evidence type="ECO:0000256" key="3">
    <source>
        <dbReference type="ARBA" id="ARBA00022737"/>
    </source>
</evidence>
<feature type="zinc finger region" description="CR-type" evidence="11">
    <location>
        <begin position="145"/>
        <end position="227"/>
    </location>
</feature>
<keyword evidence="1 10" id="KW-0235">DNA replication</keyword>
<dbReference type="GO" id="GO:0005737">
    <property type="term" value="C:cytoplasm"/>
    <property type="evidence" value="ECO:0007669"/>
    <property type="project" value="UniProtKB-SubCell"/>
</dbReference>
<comment type="caution">
    <text evidence="14">The sequence shown here is derived from an EMBL/GenBank/DDBJ whole genome shotgun (WGS) entry which is preliminary data.</text>
</comment>
<dbReference type="Pfam" id="PF01556">
    <property type="entry name" value="DnaJ_C"/>
    <property type="match status" value="1"/>
</dbReference>
<reference evidence="14 15" key="1">
    <citation type="submission" date="2012-05" db="EMBL/GenBank/DDBJ databases">
        <authorList>
            <person name="Hilton J."/>
        </authorList>
    </citation>
    <scope>NUCLEOTIDE SEQUENCE [LARGE SCALE GENOMIC DNA]</scope>
    <source>
        <strain evidence="14 15">HH01</strain>
    </source>
</reference>
<feature type="binding site" evidence="10">
    <location>
        <position position="161"/>
    </location>
    <ligand>
        <name>Zn(2+)</name>
        <dbReference type="ChEBI" id="CHEBI:29105"/>
        <label>1</label>
    </ligand>
</feature>
<keyword evidence="10" id="KW-0963">Cytoplasm</keyword>
<keyword evidence="4 10" id="KW-0863">Zinc-finger</keyword>
<dbReference type="Pfam" id="PF00684">
    <property type="entry name" value="DnaJ_CXXCXGXG"/>
    <property type="match status" value="1"/>
</dbReference>
<evidence type="ECO:0000256" key="2">
    <source>
        <dbReference type="ARBA" id="ARBA00022723"/>
    </source>
</evidence>
<feature type="binding site" evidence="10">
    <location>
        <position position="215"/>
    </location>
    <ligand>
        <name>Zn(2+)</name>
        <dbReference type="ChEBI" id="CHEBI:29105"/>
        <label>1</label>
    </ligand>
</feature>
<feature type="binding site" evidence="10">
    <location>
        <position position="201"/>
    </location>
    <ligand>
        <name>Zn(2+)</name>
        <dbReference type="ChEBI" id="CHEBI:29105"/>
        <label>2</label>
    </ligand>
</feature>
<dbReference type="GO" id="GO:0031072">
    <property type="term" value="F:heat shock protein binding"/>
    <property type="evidence" value="ECO:0007669"/>
    <property type="project" value="InterPro"/>
</dbReference>
<evidence type="ECO:0000313" key="15">
    <source>
        <dbReference type="Proteomes" id="UP000053051"/>
    </source>
</evidence>
<dbReference type="NCBIfam" id="NF008035">
    <property type="entry name" value="PRK10767.1"/>
    <property type="match status" value="1"/>
</dbReference>
<accession>M1X0M5</accession>
<dbReference type="GO" id="GO:0008270">
    <property type="term" value="F:zinc ion binding"/>
    <property type="evidence" value="ECO:0007669"/>
    <property type="project" value="UniProtKB-UniRule"/>
</dbReference>
<sequence>MTFTFPNCYMARDYYEILGVSRDADKEELKRAYRRLARKYHPDVNKDPGADEQFKEINRAYEILSEPETRARYDRFGEAGVSGTGSSGFQDVGDMGGFADIFESIFSGFAGSGMGGPSQKRRSGPVRGDDLRLDLKLDFREAVFGGEKEIRISHLETCGVCNGTGAKPGTRPQTCSTCGGSGQVRRLTRTPFGSFTQVSTCSTCNGTGMVIEDKCDACGGKGANQITKKLKITIPAGVDNGTRLRISAEGDAGQRNGPAGDLYVYLLVNEDSEFQRDGINVISEITVSYLQAILGCRLEINTVDGLVEMIIPPGTQPNTVMKLENHGVPRLGNPVSRGDHMITILIDIPNKIVPEERELLEKLASIKGERTGKGGIEGFLGSLFHQR</sequence>
<comment type="subunit">
    <text evidence="10">Homodimer.</text>
</comment>
<comment type="function">
    <text evidence="10">Participates actively in the response to hyperosmotic and heat shock by preventing the aggregation of stress-denatured proteins and by disaggregating proteins, also in an autonomous, DnaK-independent fashion. Unfolded proteins bind initially to DnaJ; upon interaction with the DnaJ-bound protein, DnaK hydrolyzes its bound ATP, resulting in the formation of a stable complex. GrpE releases ADP from DnaK; ATP binding to DnaK triggers the release of the substrate protein, thus completing the reaction cycle. Several rounds of ATP-dependent interactions between DnaJ, DnaK and GrpE are required for fully efficient folding. Also involved, together with DnaK and GrpE, in the DNA replication of plasmids through activation of initiation proteins.</text>
</comment>